<dbReference type="SUPFAM" id="SSF48179">
    <property type="entry name" value="6-phosphogluconate dehydrogenase C-terminal domain-like"/>
    <property type="match status" value="1"/>
</dbReference>
<dbReference type="InterPro" id="IPR051729">
    <property type="entry name" value="Opine/Lysopine_DH"/>
</dbReference>
<dbReference type="InterPro" id="IPR008927">
    <property type="entry name" value="6-PGluconate_DH-like_C_sf"/>
</dbReference>
<dbReference type="Pfam" id="PF02317">
    <property type="entry name" value="Octopine_DH"/>
    <property type="match status" value="1"/>
</dbReference>
<feature type="domain" description="Opine dehydrogenase" evidence="1">
    <location>
        <begin position="13"/>
        <end position="52"/>
    </location>
</feature>
<dbReference type="AlphaFoldDB" id="X0T1Z3"/>
<comment type="caution">
    <text evidence="2">The sequence shown here is derived from an EMBL/GenBank/DDBJ whole genome shotgun (WGS) entry which is preliminary data.</text>
</comment>
<dbReference type="PANTHER" id="PTHR38015:SF1">
    <property type="entry name" value="OPINE DEHYDROGENASE DOMAIN-CONTAINING PROTEIN"/>
    <property type="match status" value="1"/>
</dbReference>
<dbReference type="GO" id="GO:0016491">
    <property type="term" value="F:oxidoreductase activity"/>
    <property type="evidence" value="ECO:0007669"/>
    <property type="project" value="InterPro"/>
</dbReference>
<name>X0T1Z3_9ZZZZ</name>
<dbReference type="EMBL" id="BARS01007843">
    <property type="protein sequence ID" value="GAF70055.1"/>
    <property type="molecule type" value="Genomic_DNA"/>
</dbReference>
<reference evidence="2" key="1">
    <citation type="journal article" date="2014" name="Front. Microbiol.">
        <title>High frequency of phylogenetically diverse reductive dehalogenase-homologous genes in deep subseafloor sedimentary metagenomes.</title>
        <authorList>
            <person name="Kawai M."/>
            <person name="Futagami T."/>
            <person name="Toyoda A."/>
            <person name="Takaki Y."/>
            <person name="Nishi S."/>
            <person name="Hori S."/>
            <person name="Arai W."/>
            <person name="Tsubouchi T."/>
            <person name="Morono Y."/>
            <person name="Uchiyama I."/>
            <person name="Ito T."/>
            <person name="Fujiyama A."/>
            <person name="Inagaki F."/>
            <person name="Takami H."/>
        </authorList>
    </citation>
    <scope>NUCLEOTIDE SEQUENCE</scope>
    <source>
        <strain evidence="2">Expedition CK06-06</strain>
    </source>
</reference>
<sequence>MSQLPDGTWVPDFSNRYFREDLPFGLVNFKGIALLVGVDTPFIDEIIVWAQRHLDMQLLVKDADGKYQLAGSDVNTSTSAPQRFGIHSVEDLVKHTFKHV</sequence>
<proteinExistence type="predicted"/>
<dbReference type="Gene3D" id="1.10.1040.10">
    <property type="entry name" value="N-(1-d-carboxylethyl)-l-norvaline Dehydrogenase, domain 2"/>
    <property type="match status" value="1"/>
</dbReference>
<organism evidence="2">
    <name type="scientific">marine sediment metagenome</name>
    <dbReference type="NCBI Taxonomy" id="412755"/>
    <lineage>
        <taxon>unclassified sequences</taxon>
        <taxon>metagenomes</taxon>
        <taxon>ecological metagenomes</taxon>
    </lineage>
</organism>
<gene>
    <name evidence="2" type="ORF">S01H1_15033</name>
</gene>
<dbReference type="InterPro" id="IPR003421">
    <property type="entry name" value="Opine_DH"/>
</dbReference>
<protein>
    <recommendedName>
        <fullName evidence="1">Opine dehydrogenase domain-containing protein</fullName>
    </recommendedName>
</protein>
<evidence type="ECO:0000259" key="1">
    <source>
        <dbReference type="Pfam" id="PF02317"/>
    </source>
</evidence>
<accession>X0T1Z3</accession>
<dbReference type="PANTHER" id="PTHR38015">
    <property type="entry name" value="BLR6086 PROTEIN"/>
    <property type="match status" value="1"/>
</dbReference>
<dbReference type="InterPro" id="IPR013328">
    <property type="entry name" value="6PGD_dom2"/>
</dbReference>
<evidence type="ECO:0000313" key="2">
    <source>
        <dbReference type="EMBL" id="GAF70055.1"/>
    </source>
</evidence>